<name>A0A0A9DPU3_ARUDO</name>
<sequence>MRKNQICTKKTPEHLLKGSLHPIAYCGSPVTRTCFKWLQMPDCLSISWNLVEKSYAHEYIGTSERAESGDSG</sequence>
<reference evidence="1" key="1">
    <citation type="submission" date="2014-09" db="EMBL/GenBank/DDBJ databases">
        <authorList>
            <person name="Magalhaes I.L.F."/>
            <person name="Oliveira U."/>
            <person name="Santos F.R."/>
            <person name="Vidigal T.H.D.A."/>
            <person name="Brescovit A.D."/>
            <person name="Santos A.J."/>
        </authorList>
    </citation>
    <scope>NUCLEOTIDE SEQUENCE</scope>
    <source>
        <tissue evidence="1">Shoot tissue taken approximately 20 cm above the soil surface</tissue>
    </source>
</reference>
<accession>A0A0A9DPU3</accession>
<protein>
    <submittedName>
        <fullName evidence="1">Uncharacterized protein</fullName>
    </submittedName>
</protein>
<dbReference type="AlphaFoldDB" id="A0A0A9DPU3"/>
<evidence type="ECO:0000313" key="1">
    <source>
        <dbReference type="EMBL" id="JAD89836.1"/>
    </source>
</evidence>
<dbReference type="EMBL" id="GBRH01208059">
    <property type="protein sequence ID" value="JAD89836.1"/>
    <property type="molecule type" value="Transcribed_RNA"/>
</dbReference>
<organism evidence="1">
    <name type="scientific">Arundo donax</name>
    <name type="common">Giant reed</name>
    <name type="synonym">Donax arundinaceus</name>
    <dbReference type="NCBI Taxonomy" id="35708"/>
    <lineage>
        <taxon>Eukaryota</taxon>
        <taxon>Viridiplantae</taxon>
        <taxon>Streptophyta</taxon>
        <taxon>Embryophyta</taxon>
        <taxon>Tracheophyta</taxon>
        <taxon>Spermatophyta</taxon>
        <taxon>Magnoliopsida</taxon>
        <taxon>Liliopsida</taxon>
        <taxon>Poales</taxon>
        <taxon>Poaceae</taxon>
        <taxon>PACMAD clade</taxon>
        <taxon>Arundinoideae</taxon>
        <taxon>Arundineae</taxon>
        <taxon>Arundo</taxon>
    </lineage>
</organism>
<proteinExistence type="predicted"/>
<reference evidence="1" key="2">
    <citation type="journal article" date="2015" name="Data Brief">
        <title>Shoot transcriptome of the giant reed, Arundo donax.</title>
        <authorList>
            <person name="Barrero R.A."/>
            <person name="Guerrero F.D."/>
            <person name="Moolhuijzen P."/>
            <person name="Goolsby J.A."/>
            <person name="Tidwell J."/>
            <person name="Bellgard S.E."/>
            <person name="Bellgard M.I."/>
        </authorList>
    </citation>
    <scope>NUCLEOTIDE SEQUENCE</scope>
    <source>
        <tissue evidence="1">Shoot tissue taken approximately 20 cm above the soil surface</tissue>
    </source>
</reference>